<dbReference type="InterPro" id="IPR047187">
    <property type="entry name" value="SF1_C_Upf1"/>
</dbReference>
<evidence type="ECO:0008006" key="11">
    <source>
        <dbReference type="Google" id="ProtNLM"/>
    </source>
</evidence>
<dbReference type="GO" id="GO:0043139">
    <property type="term" value="F:5'-3' DNA helicase activity"/>
    <property type="evidence" value="ECO:0007669"/>
    <property type="project" value="TreeGrafter"/>
</dbReference>
<dbReference type="Pfam" id="PF13087">
    <property type="entry name" value="AAA_12"/>
    <property type="match status" value="1"/>
</dbReference>
<dbReference type="SUPFAM" id="SSF52540">
    <property type="entry name" value="P-loop containing nucleoside triphosphate hydrolases"/>
    <property type="match status" value="1"/>
</dbReference>
<keyword evidence="2" id="KW-0547">Nucleotide-binding</keyword>
<evidence type="ECO:0000256" key="3">
    <source>
        <dbReference type="ARBA" id="ARBA00022801"/>
    </source>
</evidence>
<proteinExistence type="inferred from homology"/>
<keyword evidence="5" id="KW-0067">ATP-binding</keyword>
<protein>
    <recommendedName>
        <fullName evidence="11">DNA helicase</fullName>
    </recommendedName>
</protein>
<gene>
    <name evidence="9" type="ORF">BI350_08985</name>
</gene>
<evidence type="ECO:0000313" key="9">
    <source>
        <dbReference type="EMBL" id="AOV07657.1"/>
    </source>
</evidence>
<feature type="domain" description="DNA2/NAM7 helicase helicase" evidence="7">
    <location>
        <begin position="782"/>
        <end position="1008"/>
    </location>
</feature>
<dbReference type="PANTHER" id="PTHR43788">
    <property type="entry name" value="DNA2/NAM7 HELICASE FAMILY MEMBER"/>
    <property type="match status" value="1"/>
</dbReference>
<evidence type="ECO:0000256" key="1">
    <source>
        <dbReference type="ARBA" id="ARBA00007913"/>
    </source>
</evidence>
<keyword evidence="3" id="KW-0378">Hydrolase</keyword>
<keyword evidence="6" id="KW-0175">Coiled coil</keyword>
<organism evidence="9 10">
    <name type="scientific">Sporosarcina ureilytica</name>
    <dbReference type="NCBI Taxonomy" id="298596"/>
    <lineage>
        <taxon>Bacteria</taxon>
        <taxon>Bacillati</taxon>
        <taxon>Bacillota</taxon>
        <taxon>Bacilli</taxon>
        <taxon>Bacillales</taxon>
        <taxon>Caryophanaceae</taxon>
        <taxon>Sporosarcina</taxon>
    </lineage>
</organism>
<dbReference type="Gene3D" id="3.40.50.300">
    <property type="entry name" value="P-loop containing nucleotide triphosphate hydrolases"/>
    <property type="match status" value="3"/>
</dbReference>
<feature type="domain" description="DNA2/NAM7 helicase helicase" evidence="7">
    <location>
        <begin position="313"/>
        <end position="510"/>
    </location>
</feature>
<feature type="domain" description="DNA2/NAM7 helicase-like C-terminal" evidence="8">
    <location>
        <begin position="1033"/>
        <end position="1248"/>
    </location>
</feature>
<dbReference type="GO" id="GO:0005524">
    <property type="term" value="F:ATP binding"/>
    <property type="evidence" value="ECO:0007669"/>
    <property type="project" value="UniProtKB-KW"/>
</dbReference>
<accession>A0A1D8JG19</accession>
<dbReference type="InterPro" id="IPR027417">
    <property type="entry name" value="P-loop_NTPase"/>
</dbReference>
<dbReference type="Proteomes" id="UP000185746">
    <property type="component" value="Chromosome"/>
</dbReference>
<sequence length="1285" mass="149618">MQVKTNTNIRDTMQCALDITANARNGMLKWFNSEHALFASQQSFHVFIEKKPENRHGNISFSIFFDTIQNENLANHLNDRVAVMDCVIKNEGFLATGFHVRGKREPVATNRRFSTNLKFVLNRRMAAQIPIELYTALRELPIAEERSEYVKKRIASWEGYLRIQELNADVEDINTTFTAPRFSEDFSKIQIICPELQGKVMRAMNGFSANITGLSGDIGNVVQVKPSQKMIEIELTPTYKNRARRHDLNIHSFREIKFSNFAELSQVRRLRKGFKDLQDGLAANANLEKVLFEERPVVRISKEKKDLVFHNRLNQFQREAVTGAMTAHDLYVIQGPPGTGKTTVISEICYQNAKAGLRTLVASQANLAVDNALGRLLDDQDIRILRYGRTESIEEEGKKFIEENVALHWKEQTMQALAQELQQHKEKADQLEKDYLNYEQQLAANKDAIKLIEAKIIEKEQVQVEHDALMSTLEQLNKEETNLYKEQEKLTNEQQQLEENLQQVEEKVERLEKQVQLHEIHAEEKAMAETVEYEIMEIQQSIDYRTMHEQQHQLEQELAILHEEKTSNDNRLQQFEQFLEASMFILKLDDFQACLLKFHIDVPSVTHTKITELQHLIMKIKESLSKNTYDVWNSLEQRLDKAIPMVENILREQGFLTQAVQRTFQGQNRSPDEVHAFLDRMGRFLVAPQMKQLLVTRNYSAEKYDALEKIASAYTFLKQQKQHARMQYAYIDQQKTMIEQSKRLFKEIKKETIEAVNRSTDEIMSRLEMIAEKMTEVPAKQTQLKKKLEALPKQNLSMDHSITELNESLEHLKERSAAYKQKRQAYDAYQMEFENNQKTVIELTEAIDKNTDMQKEKQQEIERIKEKSVQNENSRAALQEILQSEPEKEQEMLSKSIEDNQKKIEAITIEKEQLPMKEAIQQQWLTMLENATDYDLDEIKKLYIQHANVIGTTCVASARRDFMEDYPTFDVVIIDEVSKATPPELLLPMLKGKKIILVGDHHQLPPLMGQETLEEFLEESTDAKEKKELEQLLKESLFERLFRTLPKQNKTMLGIQYRMHEKIMDTITPFYKEGDYALQCGLENSDVDRDHLLESRHYNRNNHLLWFDIPNEKPFFEDRVKGGTSRFNEAELSKIRMLLVDLNKATDEAIQAGRLKSGAKKNVGVISFYGEQVKRIDRLIHHELNLPHLHCRTGSVDKFQGMEMDVIILSFVRNHDHPGGDIGFAKDYRRLNVALSRARELLMIVGSADMFTKRPKNKHTRQMFERLLNNVQEQEGFRQLQVEVN</sequence>
<keyword evidence="4" id="KW-0347">Helicase</keyword>
<feature type="coiled-coil region" evidence="6">
    <location>
        <begin position="407"/>
        <end position="564"/>
    </location>
</feature>
<dbReference type="InterPro" id="IPR050534">
    <property type="entry name" value="Coronavir_polyprotein_1ab"/>
</dbReference>
<dbReference type="Pfam" id="PF13086">
    <property type="entry name" value="AAA_11"/>
    <property type="match status" value="2"/>
</dbReference>
<dbReference type="CDD" id="cd18808">
    <property type="entry name" value="SF1_C_Upf1"/>
    <property type="match status" value="1"/>
</dbReference>
<evidence type="ECO:0000256" key="5">
    <source>
        <dbReference type="ARBA" id="ARBA00022840"/>
    </source>
</evidence>
<feature type="coiled-coil region" evidence="6">
    <location>
        <begin position="802"/>
        <end position="867"/>
    </location>
</feature>
<dbReference type="RefSeq" id="WP_075527790.1">
    <property type="nucleotide sequence ID" value="NZ_CP017560.1"/>
</dbReference>
<evidence type="ECO:0000313" key="10">
    <source>
        <dbReference type="Proteomes" id="UP000185746"/>
    </source>
</evidence>
<evidence type="ECO:0000259" key="8">
    <source>
        <dbReference type="Pfam" id="PF13087"/>
    </source>
</evidence>
<dbReference type="EMBL" id="CP017560">
    <property type="protein sequence ID" value="AOV07657.1"/>
    <property type="molecule type" value="Genomic_DNA"/>
</dbReference>
<evidence type="ECO:0000256" key="6">
    <source>
        <dbReference type="SAM" id="Coils"/>
    </source>
</evidence>
<dbReference type="KEGG" id="surl:BI350_08985"/>
<comment type="similarity">
    <text evidence="1">Belongs to the DNA2/NAM7 helicase family.</text>
</comment>
<evidence type="ECO:0000259" key="7">
    <source>
        <dbReference type="Pfam" id="PF13086"/>
    </source>
</evidence>
<dbReference type="PANTHER" id="PTHR43788:SF8">
    <property type="entry name" value="DNA-BINDING PROTEIN SMUBP-2"/>
    <property type="match status" value="1"/>
</dbReference>
<dbReference type="InterPro" id="IPR041679">
    <property type="entry name" value="DNA2/NAM7-like_C"/>
</dbReference>
<dbReference type="InterPro" id="IPR041677">
    <property type="entry name" value="DNA2/NAM7_AAA_11"/>
</dbReference>
<evidence type="ECO:0000256" key="2">
    <source>
        <dbReference type="ARBA" id="ARBA00022741"/>
    </source>
</evidence>
<keyword evidence="10" id="KW-1185">Reference proteome</keyword>
<reference evidence="9 10" key="1">
    <citation type="submission" date="2016-09" db="EMBL/GenBank/DDBJ databases">
        <title>Complete genome sequence of the Lysinibacillus sphaericus LMG 22257, a specie of Bacillus with ureolytic activity that can effectively biodeposit calcium carbonate.</title>
        <authorList>
            <person name="Yan W."/>
        </authorList>
    </citation>
    <scope>NUCLEOTIDE SEQUENCE [LARGE SCALE GENOMIC DNA]</scope>
    <source>
        <strain evidence="9 10">LMG 22257</strain>
    </source>
</reference>
<name>A0A1D8JG19_9BACL</name>
<evidence type="ECO:0000256" key="4">
    <source>
        <dbReference type="ARBA" id="ARBA00022806"/>
    </source>
</evidence>
<dbReference type="GO" id="GO:0016787">
    <property type="term" value="F:hydrolase activity"/>
    <property type="evidence" value="ECO:0007669"/>
    <property type="project" value="UniProtKB-KW"/>
</dbReference>